<dbReference type="Proteomes" id="UP000296469">
    <property type="component" value="Chromosome"/>
</dbReference>
<proteinExistence type="predicted"/>
<evidence type="ECO:0000313" key="2">
    <source>
        <dbReference type="Proteomes" id="UP000296469"/>
    </source>
</evidence>
<evidence type="ECO:0000313" key="1">
    <source>
        <dbReference type="EMBL" id="QCB92321.1"/>
    </source>
</evidence>
<name>A0A4P7SFK1_9CELL</name>
<dbReference type="AlphaFoldDB" id="A0A4P7SFK1"/>
<protein>
    <submittedName>
        <fullName evidence="1">Ribbon-helix-helix protein, CopG family</fullName>
    </submittedName>
</protein>
<gene>
    <name evidence="1" type="ORF">E5225_00860</name>
</gene>
<dbReference type="OrthoDB" id="5149205at2"/>
<dbReference type="SUPFAM" id="SSF47598">
    <property type="entry name" value="Ribbon-helix-helix"/>
    <property type="match status" value="1"/>
</dbReference>
<dbReference type="KEGG" id="celz:E5225_00860"/>
<organism evidence="1 2">
    <name type="scientific">Cellulomonas shaoxiangyii</name>
    <dbReference type="NCBI Taxonomy" id="2566013"/>
    <lineage>
        <taxon>Bacteria</taxon>
        <taxon>Bacillati</taxon>
        <taxon>Actinomycetota</taxon>
        <taxon>Actinomycetes</taxon>
        <taxon>Micrococcales</taxon>
        <taxon>Cellulomonadaceae</taxon>
        <taxon>Cellulomonas</taxon>
    </lineage>
</organism>
<dbReference type="EMBL" id="CP039291">
    <property type="protein sequence ID" value="QCB92321.1"/>
    <property type="molecule type" value="Genomic_DNA"/>
</dbReference>
<dbReference type="GO" id="GO:0006355">
    <property type="term" value="P:regulation of DNA-templated transcription"/>
    <property type="evidence" value="ECO:0007669"/>
    <property type="project" value="InterPro"/>
</dbReference>
<reference evidence="1 2" key="1">
    <citation type="submission" date="2019-04" db="EMBL/GenBank/DDBJ databases">
        <title>Isolation and identification of Cellulomonas shaoxiangyii sp. Nov. isolated from feces of the Tibetan antelopes (Pantholops hodgsonii) in the Qinghai-Tibet plateau of China.</title>
        <authorList>
            <person name="Tian Z."/>
        </authorList>
    </citation>
    <scope>NUCLEOTIDE SEQUENCE [LARGE SCALE GENOMIC DNA]</scope>
    <source>
        <strain evidence="1 2">Z28</strain>
    </source>
</reference>
<accession>A0A4P7SFK1</accession>
<sequence>MLVGVTATTIKLDSDLRDRLNAAARERGVTTGSFVEALFEGWLREQRFAALREEMARTPPDAAYAADADAWDVTLADR</sequence>
<dbReference type="InterPro" id="IPR010985">
    <property type="entry name" value="Ribbon_hlx_hlx"/>
</dbReference>
<keyword evidence="2" id="KW-1185">Reference proteome</keyword>